<gene>
    <name evidence="2" type="ORF">FRUB_02645</name>
</gene>
<dbReference type="EMBL" id="NIDE01000004">
    <property type="protein sequence ID" value="OWK43046.1"/>
    <property type="molecule type" value="Genomic_DNA"/>
</dbReference>
<accession>A0A225DZ55</accession>
<feature type="region of interest" description="Disordered" evidence="1">
    <location>
        <begin position="257"/>
        <end position="295"/>
    </location>
</feature>
<sequence length="306" mass="32329">MTWFVTLACVAIGQALPQPPKAPEEAATPVKLAEVTAPKGVRHALIICGHPGDAEHVKSFADTVRTLGTGLSKTLGIPAERQHVVFGAEPPKDLPGATGPATKDAVAAAVAEARKSLNPDDGLWVICLGHGHHDGRQAWWNLPGPDVNAAEFGKLFADVTCREQVFVMTMSLGGYFVRPLARRGRVVIAATEAGAEPNETTFPAVFAQYLNSGLKPAEHDVDKDGKLSLFDLYVAVAKEIAQTYADAEQLATEHAQLDDDGDGIGHEVQTPFLPPDQGGPMPGQKKPRNPPQDGLLAAKIILSAGP</sequence>
<name>A0A225DZ55_9BACT</name>
<dbReference type="OrthoDB" id="276312at2"/>
<evidence type="ECO:0000313" key="3">
    <source>
        <dbReference type="Proteomes" id="UP000214646"/>
    </source>
</evidence>
<evidence type="ECO:0000313" key="2">
    <source>
        <dbReference type="EMBL" id="OWK43046.1"/>
    </source>
</evidence>
<evidence type="ECO:0000256" key="1">
    <source>
        <dbReference type="SAM" id="MobiDB-lite"/>
    </source>
</evidence>
<dbReference type="PROSITE" id="PS00018">
    <property type="entry name" value="EF_HAND_1"/>
    <property type="match status" value="1"/>
</dbReference>
<dbReference type="Proteomes" id="UP000214646">
    <property type="component" value="Unassembled WGS sequence"/>
</dbReference>
<keyword evidence="3" id="KW-1185">Reference proteome</keyword>
<evidence type="ECO:0008006" key="4">
    <source>
        <dbReference type="Google" id="ProtNLM"/>
    </source>
</evidence>
<proteinExistence type="predicted"/>
<dbReference type="RefSeq" id="WP_088253954.1">
    <property type="nucleotide sequence ID" value="NZ_NIDE01000004.1"/>
</dbReference>
<dbReference type="AlphaFoldDB" id="A0A225DZ55"/>
<dbReference type="InterPro" id="IPR018247">
    <property type="entry name" value="EF_Hand_1_Ca_BS"/>
</dbReference>
<reference evidence="3" key="1">
    <citation type="submission" date="2017-06" db="EMBL/GenBank/DDBJ databases">
        <title>Genome analysis of Fimbriiglobus ruber SP5, the first member of the order Planctomycetales with confirmed chitinolytic capability.</title>
        <authorList>
            <person name="Ravin N.V."/>
            <person name="Rakitin A.L."/>
            <person name="Ivanova A.A."/>
            <person name="Beletsky A.V."/>
            <person name="Kulichevskaya I.S."/>
            <person name="Mardanov A.V."/>
            <person name="Dedysh S.N."/>
        </authorList>
    </citation>
    <scope>NUCLEOTIDE SEQUENCE [LARGE SCALE GENOMIC DNA]</scope>
    <source>
        <strain evidence="3">SP5</strain>
    </source>
</reference>
<protein>
    <recommendedName>
        <fullName evidence="4">EF-hand domain-containing protein</fullName>
    </recommendedName>
</protein>
<comment type="caution">
    <text evidence="2">The sequence shown here is derived from an EMBL/GenBank/DDBJ whole genome shotgun (WGS) entry which is preliminary data.</text>
</comment>
<organism evidence="2 3">
    <name type="scientific">Fimbriiglobus ruber</name>
    <dbReference type="NCBI Taxonomy" id="1908690"/>
    <lineage>
        <taxon>Bacteria</taxon>
        <taxon>Pseudomonadati</taxon>
        <taxon>Planctomycetota</taxon>
        <taxon>Planctomycetia</taxon>
        <taxon>Gemmatales</taxon>
        <taxon>Gemmataceae</taxon>
        <taxon>Fimbriiglobus</taxon>
    </lineage>
</organism>